<dbReference type="EMBL" id="HE601055">
    <property type="protein sequence ID" value="CAP33535.2"/>
    <property type="molecule type" value="Genomic_DNA"/>
</dbReference>
<dbReference type="InterPro" id="IPR018203">
    <property type="entry name" value="GDP_dissociation_inhibitor"/>
</dbReference>
<dbReference type="GO" id="GO:0005092">
    <property type="term" value="F:GDP-dissociation inhibitor activity"/>
    <property type="evidence" value="ECO:0007669"/>
    <property type="project" value="InterPro"/>
</dbReference>
<evidence type="ECO:0000313" key="6">
    <source>
        <dbReference type="EMBL" id="CAP33535.2"/>
    </source>
</evidence>
<dbReference type="GO" id="GO:0005634">
    <property type="term" value="C:nucleus"/>
    <property type="evidence" value="ECO:0000318"/>
    <property type="project" value="GO_Central"/>
</dbReference>
<comment type="function">
    <text evidence="5">Substrate-binding subunit (component A) of the Rab geranylgeranyltransferase (GGTase) complex. Binds unprenylated Rab proteins and presents the substrate peptide to the catalytic component B. The component A is thought to be regenerated by transferring its prenylated Rab back to the donor membrane.</text>
</comment>
<dbReference type="AlphaFoldDB" id="A8XLN1"/>
<dbReference type="OMA" id="EHYVLHA"/>
<gene>
    <name evidence="8" type="primary">rep-1</name>
    <name evidence="6 8" type="ORF">CBG15217</name>
    <name evidence="6" type="ORF">CBG_15217</name>
</gene>
<evidence type="ECO:0000256" key="1">
    <source>
        <dbReference type="ARBA" id="ARBA00004496"/>
    </source>
</evidence>
<dbReference type="GO" id="GO:0016192">
    <property type="term" value="P:vesicle-mediated transport"/>
    <property type="evidence" value="ECO:0000318"/>
    <property type="project" value="GO_Central"/>
</dbReference>
<dbReference type="GO" id="GO:0005829">
    <property type="term" value="C:cytosol"/>
    <property type="evidence" value="ECO:0000318"/>
    <property type="project" value="GO_Central"/>
</dbReference>
<dbReference type="PIRSF" id="PIRSF016550">
    <property type="entry name" value="Rab_ger_ger_transf_A_euk"/>
    <property type="match status" value="1"/>
</dbReference>
<evidence type="ECO:0000313" key="7">
    <source>
        <dbReference type="Proteomes" id="UP000008549"/>
    </source>
</evidence>
<proteinExistence type="inferred from homology"/>
<name>A8XLN1_CAEBR</name>
<keyword evidence="4 5" id="KW-0963">Cytoplasm</keyword>
<dbReference type="Gene3D" id="3.30.519.10">
    <property type="entry name" value="Guanine Nucleotide Dissociation Inhibitor, domain 2"/>
    <property type="match status" value="1"/>
</dbReference>
<keyword evidence="7" id="KW-1185">Reference proteome</keyword>
<dbReference type="GO" id="GO:0005096">
    <property type="term" value="F:GTPase activator activity"/>
    <property type="evidence" value="ECO:0007669"/>
    <property type="project" value="UniProtKB-UniRule"/>
</dbReference>
<dbReference type="GO" id="GO:0005968">
    <property type="term" value="C:Rab-protein geranylgeranyltransferase complex"/>
    <property type="evidence" value="ECO:0000318"/>
    <property type="project" value="GO_Central"/>
</dbReference>
<dbReference type="FunCoup" id="A8XLN1">
    <property type="interactions" value="1345"/>
</dbReference>
<dbReference type="STRING" id="6238.A8XLN1"/>
<dbReference type="FunFam" id="1.10.405.10:FF:000003">
    <property type="entry name" value="Rab proteins geranylgeranyltransferase component A"/>
    <property type="match status" value="1"/>
</dbReference>
<dbReference type="PANTHER" id="PTHR11787:SF4">
    <property type="entry name" value="CHM, RAB ESCORT PROTEIN 1"/>
    <property type="match status" value="1"/>
</dbReference>
<accession>A8XLN1</accession>
<reference evidence="6 7" key="2">
    <citation type="journal article" date="2011" name="PLoS Genet.">
        <title>Caenorhabditis briggsae recombinant inbred line genotypes reveal inter-strain incompatibility and the evolution of recombination.</title>
        <authorList>
            <person name="Ross J.A."/>
            <person name="Koboldt D.C."/>
            <person name="Staisch J.E."/>
            <person name="Chamberlin H.M."/>
            <person name="Gupta B.P."/>
            <person name="Miller R.D."/>
            <person name="Baird S.E."/>
            <person name="Haag E.S."/>
        </authorList>
    </citation>
    <scope>NUCLEOTIDE SEQUENCE [LARGE SCALE GENOMIC DNA]</scope>
    <source>
        <strain evidence="6 7">AF16</strain>
    </source>
</reference>
<dbReference type="Gene3D" id="1.10.405.10">
    <property type="entry name" value="Guanine Nucleotide Dissociation Inhibitor, domain 1"/>
    <property type="match status" value="1"/>
</dbReference>
<dbReference type="GO" id="GO:0007264">
    <property type="term" value="P:small GTPase-mediated signal transduction"/>
    <property type="evidence" value="ECO:0007669"/>
    <property type="project" value="UniProtKB-UniRule"/>
</dbReference>
<dbReference type="eggNOG" id="KOG4405">
    <property type="taxonomic scope" value="Eukaryota"/>
</dbReference>
<dbReference type="PRINTS" id="PR00891">
    <property type="entry name" value="RABGDIREP"/>
</dbReference>
<evidence type="ECO:0000256" key="4">
    <source>
        <dbReference type="ARBA" id="ARBA00022490"/>
    </source>
</evidence>
<evidence type="ECO:0000256" key="5">
    <source>
        <dbReference type="PIRNR" id="PIRNR016550"/>
    </source>
</evidence>
<dbReference type="GO" id="GO:0006886">
    <property type="term" value="P:intracellular protein transport"/>
    <property type="evidence" value="ECO:0007669"/>
    <property type="project" value="InterPro"/>
</dbReference>
<comment type="similarity">
    <text evidence="2 5">Belongs to the Rab GDI family.</text>
</comment>
<dbReference type="WormBase" id="CBG15217">
    <property type="protein sequence ID" value="CBP38812"/>
    <property type="gene ID" value="WBGene00035537"/>
    <property type="gene designation" value="Cbr-rep-1"/>
</dbReference>
<dbReference type="InterPro" id="IPR036188">
    <property type="entry name" value="FAD/NAD-bd_sf"/>
</dbReference>
<evidence type="ECO:0000256" key="2">
    <source>
        <dbReference type="ARBA" id="ARBA00005593"/>
    </source>
</evidence>
<dbReference type="Proteomes" id="UP000008549">
    <property type="component" value="Unassembled WGS sequence"/>
</dbReference>
<keyword evidence="3 5" id="KW-0343">GTPase activation</keyword>
<comment type="subcellular location">
    <subcellularLocation>
        <location evidence="1 5">Cytoplasm</location>
    </subcellularLocation>
</comment>
<dbReference type="Pfam" id="PF00996">
    <property type="entry name" value="GDI"/>
    <property type="match status" value="2"/>
</dbReference>
<reference evidence="6 7" key="1">
    <citation type="journal article" date="2003" name="PLoS Biol.">
        <title>The genome sequence of Caenorhabditis briggsae: a platform for comparative genomics.</title>
        <authorList>
            <person name="Stein L.D."/>
            <person name="Bao Z."/>
            <person name="Blasiar D."/>
            <person name="Blumenthal T."/>
            <person name="Brent M.R."/>
            <person name="Chen N."/>
            <person name="Chinwalla A."/>
            <person name="Clarke L."/>
            <person name="Clee C."/>
            <person name="Coghlan A."/>
            <person name="Coulson A."/>
            <person name="D'Eustachio P."/>
            <person name="Fitch D.H."/>
            <person name="Fulton L.A."/>
            <person name="Fulton R.E."/>
            <person name="Griffiths-Jones S."/>
            <person name="Harris T.W."/>
            <person name="Hillier L.W."/>
            <person name="Kamath R."/>
            <person name="Kuwabara P.E."/>
            <person name="Mardis E.R."/>
            <person name="Marra M.A."/>
            <person name="Miner T.L."/>
            <person name="Minx P."/>
            <person name="Mullikin J.C."/>
            <person name="Plumb R.W."/>
            <person name="Rogers J."/>
            <person name="Schein J.E."/>
            <person name="Sohrmann M."/>
            <person name="Spieth J."/>
            <person name="Stajich J.E."/>
            <person name="Wei C."/>
            <person name="Willey D."/>
            <person name="Wilson R.K."/>
            <person name="Durbin R."/>
            <person name="Waterston R.H."/>
        </authorList>
    </citation>
    <scope>NUCLEOTIDE SEQUENCE [LARGE SCALE GENOMIC DNA]</scope>
    <source>
        <strain evidence="6 7">AF16</strain>
    </source>
</reference>
<organism evidence="6 7">
    <name type="scientific">Caenorhabditis briggsae</name>
    <dbReference type="NCBI Taxonomy" id="6238"/>
    <lineage>
        <taxon>Eukaryota</taxon>
        <taxon>Metazoa</taxon>
        <taxon>Ecdysozoa</taxon>
        <taxon>Nematoda</taxon>
        <taxon>Chromadorea</taxon>
        <taxon>Rhabditida</taxon>
        <taxon>Rhabditina</taxon>
        <taxon>Rhabditomorpha</taxon>
        <taxon>Rhabditoidea</taxon>
        <taxon>Rhabditidae</taxon>
        <taxon>Peloderinae</taxon>
        <taxon>Caenorhabditis</taxon>
    </lineage>
</organism>
<protein>
    <recommendedName>
        <fullName evidence="5">Rab proteins geranylgeranyltransferase component A</fullName>
    </recommendedName>
</protein>
<dbReference type="HOGENOM" id="CLU_021695_4_1_1"/>
<dbReference type="Gene3D" id="3.50.50.60">
    <property type="entry name" value="FAD/NAD(P)-binding domain"/>
    <property type="match status" value="1"/>
</dbReference>
<sequence>MDEKLPESVDVVVLGTGLPEAILASACARAGLSVLHLDRNEYYGSDWSSFTMTMIHEVEENKVFLGHHKTSRPSFQVPKLSEEEISKLSAHLLESEKLVELGNREVIENIQRTWIPRDSDDVPIKQKLEEMGQMRRFSIDLVPKILVSKGNMVQTLCDSQVSHYAEFKLVNRQLCPTQDKNTENSAKIMLNPVPCSKGEIFQSSVLSILEKRALMKFITFCTQWSTKPTEEGRQLLGDYSDRPFSEFLAQMGVAETLQSFIINTIGILQPNPTAMSGMLASCEFMDSVGHFGPSPFLFPLYGCGELSQCFCRLAAVFGSLYCLGRPVQALVRENDRITAIIANNERINCRHVVMSPRFVPKDVPIQNVQKIERVVFATDKSIKEVEKEHLTLLNLASLRPKSTISRLIEVGFEACTAPKGHFLVHATGTQSDDDEKSVESLAEQIFEESQVSPYWKMSFTANSMKFDAEGAGLGSNVVVAPPVDANIHYSSVIKECRKLFCSTWPDLDFLPRAIKNEEDEEEKEASESSETV</sequence>
<evidence type="ECO:0000256" key="3">
    <source>
        <dbReference type="ARBA" id="ARBA00022468"/>
    </source>
</evidence>
<evidence type="ECO:0000313" key="8">
    <source>
        <dbReference type="WormBase" id="CBG15217"/>
    </source>
</evidence>
<dbReference type="SUPFAM" id="SSF51905">
    <property type="entry name" value="FAD/NAD(P)-binding domain"/>
    <property type="match status" value="1"/>
</dbReference>
<dbReference type="PANTHER" id="PTHR11787">
    <property type="entry name" value="RAB GDP-DISSOCIATION INHIBITOR"/>
    <property type="match status" value="1"/>
</dbReference>
<dbReference type="InParanoid" id="A8XLN1"/>
<dbReference type="InterPro" id="IPR001738">
    <property type="entry name" value="Rab_escort"/>
</dbReference>